<keyword evidence="2" id="KW-1185">Reference proteome</keyword>
<organism evidence="1 2">
    <name type="scientific">Eumeta variegata</name>
    <name type="common">Bagworm moth</name>
    <name type="synonym">Eumeta japonica</name>
    <dbReference type="NCBI Taxonomy" id="151549"/>
    <lineage>
        <taxon>Eukaryota</taxon>
        <taxon>Metazoa</taxon>
        <taxon>Ecdysozoa</taxon>
        <taxon>Arthropoda</taxon>
        <taxon>Hexapoda</taxon>
        <taxon>Insecta</taxon>
        <taxon>Pterygota</taxon>
        <taxon>Neoptera</taxon>
        <taxon>Endopterygota</taxon>
        <taxon>Lepidoptera</taxon>
        <taxon>Glossata</taxon>
        <taxon>Ditrysia</taxon>
        <taxon>Tineoidea</taxon>
        <taxon>Psychidae</taxon>
        <taxon>Oiketicinae</taxon>
        <taxon>Eumeta</taxon>
    </lineage>
</organism>
<evidence type="ECO:0000313" key="2">
    <source>
        <dbReference type="Proteomes" id="UP000299102"/>
    </source>
</evidence>
<comment type="caution">
    <text evidence="1">The sequence shown here is derived from an EMBL/GenBank/DDBJ whole genome shotgun (WGS) entry which is preliminary data.</text>
</comment>
<sequence>MKNNIPHLDSGADFPRRIQTLYSYSGSAPSHARIALKEDDNNHPGVLYRVVPYRAIPFLLKKMFICYLFIFHFFSEQQRPLCIEFVGYEKAFGYYLTRQYLEDNRKEIRRCTQKCKDTSTSKIKLNTAGPRFPVRTNGTTATELSLALHAAAATLSIHIEDGGVLVVLFIARRGNFPAASAGERFIFRGRRRQRRDCISIEALQAMRGQLGKVRVCSIVVAWCVVPSSLAVRRALVAAALKSSSHPRKSDAMPHQRKQPTTLKCLLNVPMKRRDTF</sequence>
<protein>
    <submittedName>
        <fullName evidence="1">Uncharacterized protein</fullName>
    </submittedName>
</protein>
<gene>
    <name evidence="1" type="ORF">EVAR_62046_1</name>
</gene>
<dbReference type="EMBL" id="BGZK01001343">
    <property type="protein sequence ID" value="GBP77711.1"/>
    <property type="molecule type" value="Genomic_DNA"/>
</dbReference>
<dbReference type="AlphaFoldDB" id="A0A4C1YMP7"/>
<reference evidence="1 2" key="1">
    <citation type="journal article" date="2019" name="Commun. Biol.">
        <title>The bagworm genome reveals a unique fibroin gene that provides high tensile strength.</title>
        <authorList>
            <person name="Kono N."/>
            <person name="Nakamura H."/>
            <person name="Ohtoshi R."/>
            <person name="Tomita M."/>
            <person name="Numata K."/>
            <person name="Arakawa K."/>
        </authorList>
    </citation>
    <scope>NUCLEOTIDE SEQUENCE [LARGE SCALE GENOMIC DNA]</scope>
</reference>
<proteinExistence type="predicted"/>
<name>A0A4C1YMP7_EUMVA</name>
<dbReference type="Proteomes" id="UP000299102">
    <property type="component" value="Unassembled WGS sequence"/>
</dbReference>
<evidence type="ECO:0000313" key="1">
    <source>
        <dbReference type="EMBL" id="GBP77711.1"/>
    </source>
</evidence>
<accession>A0A4C1YMP7</accession>